<dbReference type="Gene3D" id="3.30.360.10">
    <property type="entry name" value="Dihydrodipicolinate Reductase, domain 2"/>
    <property type="match status" value="1"/>
</dbReference>
<organism evidence="4 5">
    <name type="scientific">Luteolibacter algae</name>
    <dbReference type="NCBI Taxonomy" id="454151"/>
    <lineage>
        <taxon>Bacteria</taxon>
        <taxon>Pseudomonadati</taxon>
        <taxon>Verrucomicrobiota</taxon>
        <taxon>Verrucomicrobiia</taxon>
        <taxon>Verrucomicrobiales</taxon>
        <taxon>Verrucomicrobiaceae</taxon>
        <taxon>Luteolibacter</taxon>
    </lineage>
</organism>
<dbReference type="SUPFAM" id="SSF51735">
    <property type="entry name" value="NAD(P)-binding Rossmann-fold domains"/>
    <property type="match status" value="1"/>
</dbReference>
<gene>
    <name evidence="4" type="ORF">ACFSSA_06060</name>
</gene>
<sequence>MSIKVGVIGAGWMVKYHAEGFRAAGAEIVAVADPAPGAADKAAAEWGIAKTFDSVEKMLAEAPELDAVSIIVPNKFHAPLALQCLKAGKHVFCEKPPGLSAAEVEEMVKLAEETGKKLMFNFNNRARPESQAMKAYVDDGTVGRINSAQAKWIRRTGIPGFGGWFTTKAMSGGGATIDLLHMIDLSLYLMGYPEPAYVLANTFDDHITDPGFKGPWGIPDREGGTTDVECAAHGFVTFKSGQVLSLQVSWAEMVKREEVSVVFQGTKAGGKVERLFGRDGLDETAIDTCELYVQENGNSVDRTITTEACEDMGRIHSAANFIHTINGTAEPLNTPDQAHKLMLIIDALYESAATGKPVAV</sequence>
<dbReference type="Pfam" id="PF01408">
    <property type="entry name" value="GFO_IDH_MocA"/>
    <property type="match status" value="1"/>
</dbReference>
<evidence type="ECO:0000313" key="5">
    <source>
        <dbReference type="Proteomes" id="UP001597375"/>
    </source>
</evidence>
<evidence type="ECO:0000256" key="1">
    <source>
        <dbReference type="ARBA" id="ARBA00023002"/>
    </source>
</evidence>
<feature type="domain" description="Gfo/Idh/MocA-like oxidoreductase N-terminal" evidence="2">
    <location>
        <begin position="3"/>
        <end position="122"/>
    </location>
</feature>
<evidence type="ECO:0000259" key="3">
    <source>
        <dbReference type="Pfam" id="PF02894"/>
    </source>
</evidence>
<keyword evidence="1" id="KW-0560">Oxidoreductase</keyword>
<dbReference type="InterPro" id="IPR004104">
    <property type="entry name" value="Gfo/Idh/MocA-like_OxRdtase_C"/>
</dbReference>
<dbReference type="InterPro" id="IPR000683">
    <property type="entry name" value="Gfo/Idh/MocA-like_OxRdtase_N"/>
</dbReference>
<keyword evidence="5" id="KW-1185">Reference proteome</keyword>
<accession>A0ABW5D8B4</accession>
<name>A0ABW5D8B4_9BACT</name>
<dbReference type="SUPFAM" id="SSF55347">
    <property type="entry name" value="Glyceraldehyde-3-phosphate dehydrogenase-like, C-terminal domain"/>
    <property type="match status" value="1"/>
</dbReference>
<evidence type="ECO:0000259" key="2">
    <source>
        <dbReference type="Pfam" id="PF01408"/>
    </source>
</evidence>
<feature type="domain" description="Gfo/Idh/MocA-like oxidoreductase C-terminal" evidence="3">
    <location>
        <begin position="135"/>
        <end position="360"/>
    </location>
</feature>
<evidence type="ECO:0000313" key="4">
    <source>
        <dbReference type="EMBL" id="MFD2256229.1"/>
    </source>
</evidence>
<dbReference type="PANTHER" id="PTHR43818:SF11">
    <property type="entry name" value="BCDNA.GH03377"/>
    <property type="match status" value="1"/>
</dbReference>
<dbReference type="InterPro" id="IPR050463">
    <property type="entry name" value="Gfo/Idh/MocA_oxidrdct_glycsds"/>
</dbReference>
<dbReference type="Proteomes" id="UP001597375">
    <property type="component" value="Unassembled WGS sequence"/>
</dbReference>
<reference evidence="5" key="1">
    <citation type="journal article" date="2019" name="Int. J. Syst. Evol. Microbiol.">
        <title>The Global Catalogue of Microorganisms (GCM) 10K type strain sequencing project: providing services to taxonomists for standard genome sequencing and annotation.</title>
        <authorList>
            <consortium name="The Broad Institute Genomics Platform"/>
            <consortium name="The Broad Institute Genome Sequencing Center for Infectious Disease"/>
            <person name="Wu L."/>
            <person name="Ma J."/>
        </authorList>
    </citation>
    <scope>NUCLEOTIDE SEQUENCE [LARGE SCALE GENOMIC DNA]</scope>
    <source>
        <strain evidence="5">CGMCC 4.7106</strain>
    </source>
</reference>
<dbReference type="EMBL" id="JBHUIT010000005">
    <property type="protein sequence ID" value="MFD2256229.1"/>
    <property type="molecule type" value="Genomic_DNA"/>
</dbReference>
<dbReference type="Gene3D" id="3.40.50.720">
    <property type="entry name" value="NAD(P)-binding Rossmann-like Domain"/>
    <property type="match status" value="1"/>
</dbReference>
<dbReference type="InterPro" id="IPR036291">
    <property type="entry name" value="NAD(P)-bd_dom_sf"/>
</dbReference>
<comment type="caution">
    <text evidence="4">The sequence shown here is derived from an EMBL/GenBank/DDBJ whole genome shotgun (WGS) entry which is preliminary data.</text>
</comment>
<proteinExistence type="predicted"/>
<dbReference type="PANTHER" id="PTHR43818">
    <property type="entry name" value="BCDNA.GH03377"/>
    <property type="match status" value="1"/>
</dbReference>
<protein>
    <submittedName>
        <fullName evidence="4">Gfo/Idh/MocA family protein</fullName>
    </submittedName>
</protein>
<dbReference type="Pfam" id="PF02894">
    <property type="entry name" value="GFO_IDH_MocA_C"/>
    <property type="match status" value="1"/>
</dbReference>
<dbReference type="RefSeq" id="WP_386819283.1">
    <property type="nucleotide sequence ID" value="NZ_JBHUIT010000005.1"/>
</dbReference>